<feature type="transmembrane region" description="Helical" evidence="1">
    <location>
        <begin position="38"/>
        <end position="59"/>
    </location>
</feature>
<reference evidence="2" key="1">
    <citation type="journal article" date="2022" name="Front. Microbiol.">
        <title>Genome-based taxonomic rearrangement of Oceanobacter-related bacteria including the description of Thalassolituus hydrocarbonoclasticus sp. nov. and Thalassolituus pacificus sp. nov. and emended description of the genus Thalassolituus.</title>
        <authorList>
            <person name="Dong C."/>
            <person name="Wei L."/>
            <person name="Wang J."/>
            <person name="Lai Q."/>
            <person name="Huang Z."/>
            <person name="Shao Z."/>
        </authorList>
    </citation>
    <scope>NUCLEOTIDE SEQUENCE</scope>
    <source>
        <strain evidence="2">59MF3M-4</strain>
    </source>
</reference>
<organism evidence="2 3">
    <name type="scientific">Thalassolituus pacificus</name>
    <dbReference type="NCBI Taxonomy" id="2975440"/>
    <lineage>
        <taxon>Bacteria</taxon>
        <taxon>Pseudomonadati</taxon>
        <taxon>Pseudomonadota</taxon>
        <taxon>Gammaproteobacteria</taxon>
        <taxon>Oceanospirillales</taxon>
        <taxon>Oceanospirillaceae</taxon>
        <taxon>Thalassolituus</taxon>
    </lineage>
</organism>
<proteinExistence type="predicted"/>
<keyword evidence="1" id="KW-0472">Membrane</keyword>
<dbReference type="Pfam" id="PF13644">
    <property type="entry name" value="DKNYY"/>
    <property type="match status" value="1"/>
</dbReference>
<gene>
    <name evidence="2" type="ORF">NYR02_01875</name>
</gene>
<keyword evidence="1" id="KW-1133">Transmembrane helix</keyword>
<reference evidence="2" key="2">
    <citation type="submission" date="2022-08" db="EMBL/GenBank/DDBJ databases">
        <authorList>
            <person name="Dong C."/>
        </authorList>
    </citation>
    <scope>NUCLEOTIDE SEQUENCE</scope>
    <source>
        <strain evidence="2">59MF3M-4</strain>
    </source>
</reference>
<evidence type="ECO:0000256" key="1">
    <source>
        <dbReference type="SAM" id="Phobius"/>
    </source>
</evidence>
<comment type="caution">
    <text evidence="2">The sequence shown here is derived from an EMBL/GenBank/DDBJ whole genome shotgun (WGS) entry which is preliminary data.</text>
</comment>
<dbReference type="Proteomes" id="UP001147830">
    <property type="component" value="Unassembled WGS sequence"/>
</dbReference>
<protein>
    <submittedName>
        <fullName evidence="2">DKNYY domain-containing protein</fullName>
    </submittedName>
</protein>
<dbReference type="EMBL" id="JAOANI010000005">
    <property type="protein sequence ID" value="MCT7357769.1"/>
    <property type="molecule type" value="Genomic_DNA"/>
</dbReference>
<sequence length="360" mass="40144">MLLVFQIITIMLLLFWPMVMMMSPMALDAPGSENNADHVISLIIFLCYPIGLGALYWIFGAELFGISGRTLTLVATVIVVLALSVFGYGSMLKNALSGIPSSGYGNVNNQVYYNARPVAGADSDTFEVLSSTSYYGGYARDAQHVFSRGELLPDADPLTFRPLDKYEEYWVDAQGVYLGGKQLPGANPAIFKRLPDAWNHASSYAVSADTLYYEAERIGEVNPDEVSVIWSYLAKDKQRIYYMDRIILPMADAATFAMMPDTDEYARDKSAVYDLIGERSAPIAGADPASIQVLNRGYLKDANHIYYRHSHEPTQILHEADYDSFVVTDWDDETQSEARDRYALYMNGEVVKQLAEKSAQ</sequence>
<keyword evidence="1" id="KW-0812">Transmembrane</keyword>
<evidence type="ECO:0000313" key="2">
    <source>
        <dbReference type="EMBL" id="MCT7357769.1"/>
    </source>
</evidence>
<keyword evidence="3" id="KW-1185">Reference proteome</keyword>
<accession>A0A9X3AQF7</accession>
<dbReference type="AlphaFoldDB" id="A0A9X3AQF7"/>
<feature type="transmembrane region" description="Helical" evidence="1">
    <location>
        <begin position="71"/>
        <end position="91"/>
    </location>
</feature>
<dbReference type="RefSeq" id="WP_260974698.1">
    <property type="nucleotide sequence ID" value="NZ_JAOANI010000005.1"/>
</dbReference>
<dbReference type="InterPro" id="IPR027375">
    <property type="entry name" value="DKNYY"/>
</dbReference>
<name>A0A9X3AQF7_9GAMM</name>
<evidence type="ECO:0000313" key="3">
    <source>
        <dbReference type="Proteomes" id="UP001147830"/>
    </source>
</evidence>